<dbReference type="GO" id="GO:0009003">
    <property type="term" value="F:signal peptidase activity"/>
    <property type="evidence" value="ECO:0007669"/>
    <property type="project" value="UniProtKB-EC"/>
</dbReference>
<evidence type="ECO:0000256" key="2">
    <source>
        <dbReference type="ARBA" id="ARBA00019232"/>
    </source>
</evidence>
<dbReference type="InterPro" id="IPR019533">
    <property type="entry name" value="Peptidase_S26"/>
</dbReference>
<dbReference type="AlphaFoldDB" id="A0A4S1DZ64"/>
<dbReference type="PANTHER" id="PTHR43390">
    <property type="entry name" value="SIGNAL PEPTIDASE I"/>
    <property type="match status" value="1"/>
</dbReference>
<evidence type="ECO:0000259" key="5">
    <source>
        <dbReference type="Pfam" id="PF10502"/>
    </source>
</evidence>
<feature type="domain" description="Peptidase S26" evidence="5">
    <location>
        <begin position="330"/>
        <end position="368"/>
    </location>
</feature>
<comment type="caution">
    <text evidence="6">The sequence shown here is derived from an EMBL/GenBank/DDBJ whole genome shotgun (WGS) entry which is preliminary data.</text>
</comment>
<evidence type="ECO:0000256" key="1">
    <source>
        <dbReference type="ARBA" id="ARBA00009370"/>
    </source>
</evidence>
<protein>
    <recommendedName>
        <fullName evidence="2 4">Signal peptidase I</fullName>
        <ecNumber evidence="4">3.4.21.89</ecNumber>
    </recommendedName>
</protein>
<keyword evidence="4" id="KW-1133">Transmembrane helix</keyword>
<dbReference type="CDD" id="cd06530">
    <property type="entry name" value="S26_SPase_I"/>
    <property type="match status" value="2"/>
</dbReference>
<dbReference type="EC" id="3.4.21.89" evidence="4"/>
<feature type="domain" description="Peptidase S26" evidence="5">
    <location>
        <begin position="52"/>
        <end position="202"/>
    </location>
</feature>
<feature type="active site" evidence="3">
    <location>
        <position position="82"/>
    </location>
</feature>
<dbReference type="Pfam" id="PF10502">
    <property type="entry name" value="Peptidase_S26"/>
    <property type="match status" value="2"/>
</dbReference>
<keyword evidence="7" id="KW-1185">Reference proteome</keyword>
<dbReference type="GO" id="GO:0016020">
    <property type="term" value="C:membrane"/>
    <property type="evidence" value="ECO:0007669"/>
    <property type="project" value="UniProtKB-SubCell"/>
</dbReference>
<dbReference type="PANTHER" id="PTHR43390:SF1">
    <property type="entry name" value="CHLOROPLAST PROCESSING PEPTIDASE"/>
    <property type="match status" value="1"/>
</dbReference>
<feature type="transmembrane region" description="Helical" evidence="4">
    <location>
        <begin position="54"/>
        <end position="78"/>
    </location>
</feature>
<keyword evidence="4" id="KW-0812">Transmembrane</keyword>
<evidence type="ECO:0000313" key="6">
    <source>
        <dbReference type="EMBL" id="TGV03439.1"/>
    </source>
</evidence>
<dbReference type="GO" id="GO:0006465">
    <property type="term" value="P:signal peptide processing"/>
    <property type="evidence" value="ECO:0007669"/>
    <property type="project" value="InterPro"/>
</dbReference>
<dbReference type="Proteomes" id="UP000307602">
    <property type="component" value="Unassembled WGS sequence"/>
</dbReference>
<dbReference type="InterPro" id="IPR036286">
    <property type="entry name" value="LexA/Signal_pep-like_sf"/>
</dbReference>
<evidence type="ECO:0000256" key="3">
    <source>
        <dbReference type="PIRSR" id="PIRSR600223-1"/>
    </source>
</evidence>
<accession>A0A4S1DZ64</accession>
<dbReference type="PRINTS" id="PR00727">
    <property type="entry name" value="LEADERPTASE"/>
</dbReference>
<feature type="transmembrane region" description="Helical" evidence="4">
    <location>
        <begin position="7"/>
        <end position="34"/>
    </location>
</feature>
<sequence>MKKRIIIVLLFIIVLLMDLFWLALVFMLFTIIYFGVLKVITSIKSPLIKRLLKVFFIFLLTFSISISAKILIFDFFLIPSTSMEDTLFTQDVILVNKLKYGPRLPRSPFDIPWLNIVFYFNENAKKRIKKGNWWDYKRLSGTTAIKQGDVFVFNSTWKKQFIMVKRCVALSGDTLYINDGEIFTNDNQFVEPNTVKNKYRFNVKNKMALYKALDSLALNDIVLKNIGGEINEAILSEFELNQLKKYEFVSSVSKQIDTFISNKTFVKLPDKKWTFDNMGPIIIPEKGMQIPLNTETFELYKSAINSSEGFKIKEIDGVYYIDGKEVNNYTFKQDYYFMVGDNRKRTMDSRAWGFVPASNIIGKVQCVLFSNYQDRFRWDRLLKSID</sequence>
<keyword evidence="4" id="KW-0645">Protease</keyword>
<comment type="caution">
    <text evidence="4">Lacks conserved residue(s) required for the propagation of feature annotation.</text>
</comment>
<evidence type="ECO:0000256" key="4">
    <source>
        <dbReference type="RuleBase" id="RU362042"/>
    </source>
</evidence>
<proteinExistence type="inferred from homology"/>
<organism evidence="6 7">
    <name type="scientific">Flavivirga rizhaonensis</name>
    <dbReference type="NCBI Taxonomy" id="2559571"/>
    <lineage>
        <taxon>Bacteria</taxon>
        <taxon>Pseudomonadati</taxon>
        <taxon>Bacteroidota</taxon>
        <taxon>Flavobacteriia</taxon>
        <taxon>Flavobacteriales</taxon>
        <taxon>Flavobacteriaceae</taxon>
        <taxon>Flavivirga</taxon>
    </lineage>
</organism>
<comment type="similarity">
    <text evidence="1 4">Belongs to the peptidase S26 family.</text>
</comment>
<dbReference type="InterPro" id="IPR000223">
    <property type="entry name" value="Pept_S26A_signal_pept_1"/>
</dbReference>
<gene>
    <name evidence="6" type="primary">lepB</name>
    <name evidence="6" type="ORF">EM932_07135</name>
</gene>
<dbReference type="EMBL" id="SRSO01000007">
    <property type="protein sequence ID" value="TGV03439.1"/>
    <property type="molecule type" value="Genomic_DNA"/>
</dbReference>
<comment type="subcellular location">
    <subcellularLocation>
        <location evidence="4">Membrane</location>
        <topology evidence="4">Single-pass type II membrane protein</topology>
    </subcellularLocation>
</comment>
<name>A0A4S1DZ64_9FLAO</name>
<evidence type="ECO:0000313" key="7">
    <source>
        <dbReference type="Proteomes" id="UP000307602"/>
    </source>
</evidence>
<keyword evidence="4 6" id="KW-0378">Hydrolase</keyword>
<comment type="catalytic activity">
    <reaction evidence="4">
        <text>Cleavage of hydrophobic, N-terminal signal or leader sequences from secreted and periplasmic proteins.</text>
        <dbReference type="EC" id="3.4.21.89"/>
    </reaction>
</comment>
<feature type="active site" evidence="3">
    <location>
        <position position="165"/>
    </location>
</feature>
<dbReference type="GO" id="GO:0004252">
    <property type="term" value="F:serine-type endopeptidase activity"/>
    <property type="evidence" value="ECO:0007669"/>
    <property type="project" value="InterPro"/>
</dbReference>
<keyword evidence="4" id="KW-0472">Membrane</keyword>
<dbReference type="NCBIfam" id="TIGR02227">
    <property type="entry name" value="sigpep_I_bact"/>
    <property type="match status" value="1"/>
</dbReference>
<dbReference type="SUPFAM" id="SSF51306">
    <property type="entry name" value="LexA/Signal peptidase"/>
    <property type="match status" value="1"/>
</dbReference>
<dbReference type="Gene3D" id="2.10.109.10">
    <property type="entry name" value="Umud Fragment, subunit A"/>
    <property type="match status" value="2"/>
</dbReference>
<dbReference type="OrthoDB" id="9802919at2"/>
<reference evidence="6 7" key="1">
    <citation type="submission" date="2019-04" db="EMBL/GenBank/DDBJ databases">
        <authorList>
            <person name="Liu A."/>
        </authorList>
    </citation>
    <scope>NUCLEOTIDE SEQUENCE [LARGE SCALE GENOMIC DNA]</scope>
    <source>
        <strain evidence="6 7">RZ03</strain>
    </source>
</reference>